<protein>
    <submittedName>
        <fullName evidence="1">Uncharacterized protein</fullName>
    </submittedName>
</protein>
<gene>
    <name evidence="1" type="ORF">EO776_08015</name>
</gene>
<sequence length="251" mass="27319">MTANERAVSDMVGFVLSFSLILLAVSAVYTGGFAAITEQQQEEQIHNTERAMSVLAENFHDIERGNAPTRAGEFRLSGGTLSLDRTARFTVSVGLDNGTFAETVRTGSLSYTKDETEISYENGAVLRTNDGYGFVSRPPTVTCRDGEAIISLVEIDPRGNVTSTSVDGSVLVTVAKQDSGIYYPRRENGTVVNEADVAQNVTIQVEESRHEKAWEGWFAEREGWNQTAAGYTCEADTVFVRTTKVTVGLLP</sequence>
<proteinExistence type="predicted"/>
<dbReference type="Proteomes" id="UP000293073">
    <property type="component" value="Chromosome"/>
</dbReference>
<dbReference type="EMBL" id="CP034940">
    <property type="protein sequence ID" value="QAY19961.1"/>
    <property type="molecule type" value="Genomic_DNA"/>
</dbReference>
<evidence type="ECO:0000313" key="2">
    <source>
        <dbReference type="Proteomes" id="UP000293073"/>
    </source>
</evidence>
<dbReference type="KEGG" id="hezz:EO776_08015"/>
<dbReference type="AlphaFoldDB" id="A0A481RFL5"/>
<dbReference type="RefSeq" id="WP_129452384.1">
    <property type="nucleotide sequence ID" value="NZ_CP034940.1"/>
</dbReference>
<name>A0A481RFL5_HALEZ</name>
<dbReference type="InterPro" id="IPR055713">
    <property type="entry name" value="DUF7289"/>
</dbReference>
<dbReference type="OrthoDB" id="118051at2157"/>
<dbReference type="GeneID" id="301359732"/>
<accession>A0A481RFL5</accession>
<reference evidence="2" key="1">
    <citation type="submission" date="2019-01" db="EMBL/GenBank/DDBJ databases">
        <title>Complete genome of Halorubrum ezzemoulense strain FB21.</title>
        <authorList>
            <person name="Feng Y."/>
            <person name="Louyakis A.S."/>
            <person name="Papke R.T."/>
            <person name="Gogarten J.P."/>
        </authorList>
    </citation>
    <scope>NUCLEOTIDE SEQUENCE [LARGE SCALE GENOMIC DNA]</scope>
    <source>
        <strain evidence="2">Fb21</strain>
    </source>
</reference>
<organism evidence="1 2">
    <name type="scientific">Halorubrum ezzemoulense</name>
    <name type="common">Halorubrum chaoviator</name>
    <dbReference type="NCBI Taxonomy" id="337243"/>
    <lineage>
        <taxon>Archaea</taxon>
        <taxon>Methanobacteriati</taxon>
        <taxon>Methanobacteriota</taxon>
        <taxon>Stenosarchaea group</taxon>
        <taxon>Halobacteria</taxon>
        <taxon>Halobacteriales</taxon>
        <taxon>Haloferacaceae</taxon>
        <taxon>Halorubrum</taxon>
    </lineage>
</organism>
<evidence type="ECO:0000313" key="1">
    <source>
        <dbReference type="EMBL" id="QAY19961.1"/>
    </source>
</evidence>
<dbReference type="Pfam" id="PF23960">
    <property type="entry name" value="DUF7289"/>
    <property type="match status" value="1"/>
</dbReference>